<keyword evidence="2" id="KW-1185">Reference proteome</keyword>
<sequence>MRVYLKERLLAAFSAEPKLALSFTAMLAREIMALRARLEVRNVRSARERILQHLALIAEVPHVSDSTAR</sequence>
<evidence type="ECO:0000313" key="2">
    <source>
        <dbReference type="Proteomes" id="UP000052023"/>
    </source>
</evidence>
<comment type="caution">
    <text evidence="1">The sequence shown here is derived from an EMBL/GenBank/DDBJ whole genome shotgun (WGS) entry which is preliminary data.</text>
</comment>
<dbReference type="RefSeq" id="WP_197427558.1">
    <property type="nucleotide sequence ID" value="NZ_LLYA01000207.1"/>
</dbReference>
<evidence type="ECO:0000313" key="1">
    <source>
        <dbReference type="EMBL" id="KRR17688.1"/>
    </source>
</evidence>
<dbReference type="EMBL" id="LLYA01000207">
    <property type="protein sequence ID" value="KRR17688.1"/>
    <property type="molecule type" value="Genomic_DNA"/>
</dbReference>
<protein>
    <submittedName>
        <fullName evidence="1">Uncharacterized protein</fullName>
    </submittedName>
</protein>
<reference evidence="1 2" key="1">
    <citation type="submission" date="2014-03" db="EMBL/GenBank/DDBJ databases">
        <title>Bradyrhizobium valentinum sp. nov., isolated from effective nodules of Lupinus mariae-josephae, a lupine endemic of basic-lime soils in Eastern Spain.</title>
        <authorList>
            <person name="Duran D."/>
            <person name="Rey L."/>
            <person name="Navarro A."/>
            <person name="Busquets A."/>
            <person name="Imperial J."/>
            <person name="Ruiz-Argueso T."/>
        </authorList>
    </citation>
    <scope>NUCLEOTIDE SEQUENCE [LARGE SCALE GENOMIC DNA]</scope>
    <source>
        <strain evidence="1 2">Ro19</strain>
    </source>
</reference>
<name>A0A0R3MBU5_9BRAD</name>
<gene>
    <name evidence="1" type="ORF">CQ13_36055</name>
</gene>
<dbReference type="AlphaFoldDB" id="A0A0R3MBU5"/>
<accession>A0A0R3MBU5</accession>
<proteinExistence type="predicted"/>
<dbReference type="Proteomes" id="UP000052023">
    <property type="component" value="Unassembled WGS sequence"/>
</dbReference>
<organism evidence="1 2">
    <name type="scientific">Bradyrhizobium retamae</name>
    <dbReference type="NCBI Taxonomy" id="1300035"/>
    <lineage>
        <taxon>Bacteria</taxon>
        <taxon>Pseudomonadati</taxon>
        <taxon>Pseudomonadota</taxon>
        <taxon>Alphaproteobacteria</taxon>
        <taxon>Hyphomicrobiales</taxon>
        <taxon>Nitrobacteraceae</taxon>
        <taxon>Bradyrhizobium</taxon>
    </lineage>
</organism>